<dbReference type="Proteomes" id="UP000230069">
    <property type="component" value="Unassembled WGS sequence"/>
</dbReference>
<dbReference type="OrthoDB" id="2006399at2759"/>
<protein>
    <submittedName>
        <fullName evidence="2">Uncharacterized protein</fullName>
    </submittedName>
</protein>
<proteinExistence type="predicted"/>
<accession>A0A2G5CJ59</accession>
<dbReference type="EMBL" id="KZ305067">
    <property type="protein sequence ID" value="PIA31341.1"/>
    <property type="molecule type" value="Genomic_DNA"/>
</dbReference>
<organism evidence="2 3">
    <name type="scientific">Aquilegia coerulea</name>
    <name type="common">Rocky mountain columbine</name>
    <dbReference type="NCBI Taxonomy" id="218851"/>
    <lineage>
        <taxon>Eukaryota</taxon>
        <taxon>Viridiplantae</taxon>
        <taxon>Streptophyta</taxon>
        <taxon>Embryophyta</taxon>
        <taxon>Tracheophyta</taxon>
        <taxon>Spermatophyta</taxon>
        <taxon>Magnoliopsida</taxon>
        <taxon>Ranunculales</taxon>
        <taxon>Ranunculaceae</taxon>
        <taxon>Thalictroideae</taxon>
        <taxon>Aquilegia</taxon>
    </lineage>
</organism>
<evidence type="ECO:0000256" key="1">
    <source>
        <dbReference type="SAM" id="MobiDB-lite"/>
    </source>
</evidence>
<sequence length="71" mass="7807">MEAGVGPKSDETSKKRKKKRVNKIQSGGVENNSKIDIQEEGNCIVEARIDDTCKIEDPAIDNLSNDKTCTI</sequence>
<dbReference type="InParanoid" id="A0A2G5CJ59"/>
<gene>
    <name evidence="2" type="ORF">AQUCO_05000012v1</name>
</gene>
<dbReference type="AlphaFoldDB" id="A0A2G5CJ59"/>
<name>A0A2G5CJ59_AQUCA</name>
<feature type="compositionally biased region" description="Polar residues" evidence="1">
    <location>
        <begin position="23"/>
        <end position="33"/>
    </location>
</feature>
<evidence type="ECO:0000313" key="3">
    <source>
        <dbReference type="Proteomes" id="UP000230069"/>
    </source>
</evidence>
<evidence type="ECO:0000313" key="2">
    <source>
        <dbReference type="EMBL" id="PIA31341.1"/>
    </source>
</evidence>
<keyword evidence="3" id="KW-1185">Reference proteome</keyword>
<reference evidence="2 3" key="1">
    <citation type="submission" date="2017-09" db="EMBL/GenBank/DDBJ databases">
        <title>WGS assembly of Aquilegia coerulea Goldsmith.</title>
        <authorList>
            <person name="Hodges S."/>
            <person name="Kramer E."/>
            <person name="Nordborg M."/>
            <person name="Tomkins J."/>
            <person name="Borevitz J."/>
            <person name="Derieg N."/>
            <person name="Yan J."/>
            <person name="Mihaltcheva S."/>
            <person name="Hayes R.D."/>
            <person name="Rokhsar D."/>
        </authorList>
    </citation>
    <scope>NUCLEOTIDE SEQUENCE [LARGE SCALE GENOMIC DNA]</scope>
    <source>
        <strain evidence="3">cv. Goldsmith</strain>
    </source>
</reference>
<feature type="region of interest" description="Disordered" evidence="1">
    <location>
        <begin position="1"/>
        <end position="33"/>
    </location>
</feature>